<proteinExistence type="predicted"/>
<evidence type="ECO:0000313" key="1">
    <source>
        <dbReference type="EMBL" id="KAI4869141.1"/>
    </source>
</evidence>
<reference evidence="1 2" key="1">
    <citation type="journal article" date="2022" name="New Phytol.">
        <title>Ecological generalism drives hyperdiversity of secondary metabolite gene clusters in xylarialean endophytes.</title>
        <authorList>
            <person name="Franco M.E.E."/>
            <person name="Wisecaver J.H."/>
            <person name="Arnold A.E."/>
            <person name="Ju Y.M."/>
            <person name="Slot J.C."/>
            <person name="Ahrendt S."/>
            <person name="Moore L.P."/>
            <person name="Eastman K.E."/>
            <person name="Scott K."/>
            <person name="Konkel Z."/>
            <person name="Mondo S.J."/>
            <person name="Kuo A."/>
            <person name="Hayes R.D."/>
            <person name="Haridas S."/>
            <person name="Andreopoulos B."/>
            <person name="Riley R."/>
            <person name="LaButti K."/>
            <person name="Pangilinan J."/>
            <person name="Lipzen A."/>
            <person name="Amirebrahimi M."/>
            <person name="Yan J."/>
            <person name="Adam C."/>
            <person name="Keymanesh K."/>
            <person name="Ng V."/>
            <person name="Louie K."/>
            <person name="Northen T."/>
            <person name="Drula E."/>
            <person name="Henrissat B."/>
            <person name="Hsieh H.M."/>
            <person name="Youens-Clark K."/>
            <person name="Lutzoni F."/>
            <person name="Miadlikowska J."/>
            <person name="Eastwood D.C."/>
            <person name="Hamelin R.C."/>
            <person name="Grigoriev I.V."/>
            <person name="U'Ren J.M."/>
        </authorList>
    </citation>
    <scope>NUCLEOTIDE SEQUENCE [LARGE SCALE GENOMIC DNA]</scope>
    <source>
        <strain evidence="1 2">CBS 119005</strain>
    </source>
</reference>
<evidence type="ECO:0000313" key="2">
    <source>
        <dbReference type="Proteomes" id="UP001497700"/>
    </source>
</evidence>
<protein>
    <submittedName>
        <fullName evidence="1">LicD family-domain-containing protein</fullName>
    </submittedName>
</protein>
<dbReference type="EMBL" id="MU393433">
    <property type="protein sequence ID" value="KAI4869141.1"/>
    <property type="molecule type" value="Genomic_DNA"/>
</dbReference>
<comment type="caution">
    <text evidence="1">The sequence shown here is derived from an EMBL/GenBank/DDBJ whole genome shotgun (WGS) entry which is preliminary data.</text>
</comment>
<keyword evidence="2" id="KW-1185">Reference proteome</keyword>
<sequence>MHVLLLPLLFLLTTPSSSSAAVVPSKTPHHHAAAAVAAAAASKKLLPLGDGGSKKIEERQQQQQQETKYFREAGGSLELGHYDARYFRGEVPYGEHGPALRRLIRSWLATARALGVGEQAWLAHGTLLGWWWSGRVMPWDYDLDVQMPTATLAYLGRHFNRTLHDYAFAVDGEGDGLPLSPSVALLQKEQGDATSDGSGSGRFVNKTYLLDVNPYHGALGRGSGHNVIDARWIDVSSGLFVDITGLAEREAAERPGVWSCKNAHRYRTAELYPLRRTEFEGVPATVPFAFDKILADEYGAKSLTATEWAGHHWVPEFKEWVKDPEPVPKEDETKPNNQQQGGNSVVVVVEKTVVKGAE</sequence>
<name>A0ACB9ZCM1_9PEZI</name>
<dbReference type="Proteomes" id="UP001497700">
    <property type="component" value="Unassembled WGS sequence"/>
</dbReference>
<organism evidence="1 2">
    <name type="scientific">Hypoxylon rubiginosum</name>
    <dbReference type="NCBI Taxonomy" id="110542"/>
    <lineage>
        <taxon>Eukaryota</taxon>
        <taxon>Fungi</taxon>
        <taxon>Dikarya</taxon>
        <taxon>Ascomycota</taxon>
        <taxon>Pezizomycotina</taxon>
        <taxon>Sordariomycetes</taxon>
        <taxon>Xylariomycetidae</taxon>
        <taxon>Xylariales</taxon>
        <taxon>Hypoxylaceae</taxon>
        <taxon>Hypoxylon</taxon>
    </lineage>
</organism>
<accession>A0ACB9ZCM1</accession>
<gene>
    <name evidence="1" type="ORF">F4820DRAFT_464658</name>
</gene>